<accession>A0ABR8D947</accession>
<dbReference type="Pfam" id="PF00931">
    <property type="entry name" value="NB-ARC"/>
    <property type="match status" value="1"/>
</dbReference>
<dbReference type="PRINTS" id="PR00320">
    <property type="entry name" value="GPROTEINBRPT"/>
</dbReference>
<comment type="caution">
    <text evidence="5">The sequence shown here is derived from an EMBL/GenBank/DDBJ whole genome shotgun (WGS) entry which is preliminary data.</text>
</comment>
<dbReference type="SMART" id="SM00320">
    <property type="entry name" value="WD40"/>
    <property type="match status" value="14"/>
</dbReference>
<dbReference type="CDD" id="cd00200">
    <property type="entry name" value="WD40"/>
    <property type="match status" value="2"/>
</dbReference>
<evidence type="ECO:0000256" key="2">
    <source>
        <dbReference type="ARBA" id="ARBA00022737"/>
    </source>
</evidence>
<dbReference type="Proteomes" id="UP000661112">
    <property type="component" value="Unassembled WGS sequence"/>
</dbReference>
<name>A0ABR8D947_9NOST</name>
<dbReference type="EMBL" id="JACJSG010000038">
    <property type="protein sequence ID" value="MBD2503619.1"/>
    <property type="molecule type" value="Genomic_DNA"/>
</dbReference>
<feature type="repeat" description="WD" evidence="3">
    <location>
        <begin position="671"/>
        <end position="712"/>
    </location>
</feature>
<keyword evidence="6" id="KW-1185">Reference proteome</keyword>
<dbReference type="Pfam" id="PF25173">
    <property type="entry name" value="Beta-prop_WDR3_1st"/>
    <property type="match status" value="1"/>
</dbReference>
<feature type="repeat" description="WD" evidence="3">
    <location>
        <begin position="587"/>
        <end position="628"/>
    </location>
</feature>
<gene>
    <name evidence="5" type="ORF">H6G83_23925</name>
</gene>
<feature type="repeat" description="WD" evidence="3">
    <location>
        <begin position="713"/>
        <end position="754"/>
    </location>
</feature>
<dbReference type="PANTHER" id="PTHR19879:SF9">
    <property type="entry name" value="TRANSCRIPTION INITIATION FACTOR TFIID SUBUNIT 5"/>
    <property type="match status" value="1"/>
</dbReference>
<dbReference type="SUPFAM" id="SSF52540">
    <property type="entry name" value="P-loop containing nucleoside triphosphate hydrolases"/>
    <property type="match status" value="1"/>
</dbReference>
<dbReference type="InterPro" id="IPR027417">
    <property type="entry name" value="P-loop_NTPase"/>
</dbReference>
<organism evidence="5 6">
    <name type="scientific">Anabaena azotica FACHB-119</name>
    <dbReference type="NCBI Taxonomy" id="947527"/>
    <lineage>
        <taxon>Bacteria</taxon>
        <taxon>Bacillati</taxon>
        <taxon>Cyanobacteriota</taxon>
        <taxon>Cyanophyceae</taxon>
        <taxon>Nostocales</taxon>
        <taxon>Nostocaceae</taxon>
        <taxon>Anabaena</taxon>
        <taxon>Anabaena azotica</taxon>
    </lineage>
</organism>
<feature type="repeat" description="WD" evidence="3">
    <location>
        <begin position="1127"/>
        <end position="1168"/>
    </location>
</feature>
<feature type="domain" description="NB-ARC" evidence="4">
    <location>
        <begin position="135"/>
        <end position="234"/>
    </location>
</feature>
<dbReference type="SUPFAM" id="SSF50998">
    <property type="entry name" value="Quinoprotein alcohol dehydrogenase-like"/>
    <property type="match status" value="1"/>
</dbReference>
<keyword evidence="2" id="KW-0677">Repeat</keyword>
<evidence type="ECO:0000256" key="3">
    <source>
        <dbReference type="PROSITE-ProRule" id="PRU00221"/>
    </source>
</evidence>
<evidence type="ECO:0000256" key="1">
    <source>
        <dbReference type="ARBA" id="ARBA00022574"/>
    </source>
</evidence>
<dbReference type="InterPro" id="IPR036322">
    <property type="entry name" value="WD40_repeat_dom_sf"/>
</dbReference>
<feature type="repeat" description="WD" evidence="3">
    <location>
        <begin position="1009"/>
        <end position="1041"/>
    </location>
</feature>
<dbReference type="PROSITE" id="PS50082">
    <property type="entry name" value="WD_REPEATS_2"/>
    <property type="match status" value="14"/>
</dbReference>
<dbReference type="RefSeq" id="WP_190476539.1">
    <property type="nucleotide sequence ID" value="NZ_JACJSG010000038.1"/>
</dbReference>
<dbReference type="InterPro" id="IPR019775">
    <property type="entry name" value="WD40_repeat_CS"/>
</dbReference>
<dbReference type="SUPFAM" id="SSF50978">
    <property type="entry name" value="WD40 repeat-like"/>
    <property type="match status" value="2"/>
</dbReference>
<feature type="repeat" description="WD" evidence="3">
    <location>
        <begin position="796"/>
        <end position="836"/>
    </location>
</feature>
<sequence>MELHKQRRKRGVILSLPGFQKLQEARNQVEILENDGARLTIEELSYRTQLAPFTVSKVLAREEGVDKQTLEYFFRAFSLELTPNDYVRAGNQAEAQRRIGAQETVFPLSPFSQSPKNTDWGEAVDVSIFFGRSEEVSKLEYWIIHDRCRLVAVLGMGGIGKTSLSIKLAQQIQGEFEFVVWRSLRNSPPLTELLANLLHFFADGQLVNLAENVDHLIAQFMSYLRSHRCLVIFDNAESILAIGEHSGRYQADYTDYGYLLKQIGEAAHQSCLVLTSREKPPEITALEGENLPVRSMQLPGLSAIAALQLVRSTSFFSGDDSDWRQLIQHYGGNPLALKIIATTIQELFAGNITEFFAQGSTVFGSIYDLLAQQFHRLSPLEKNLIYWLAINREPITLTDLRADLVLPVSSMKLLEALDSLTRRSLIEKKSLPPTPVQFTLQPVVMEYVTGQLIEQVCAEILENTHNKPLLFHSHALIKATAKDYIRVAQTKLILQPIIEHLQQNLRSKQAIETQLRQTLQTIKPQSLPTPYPEPGYAGGNLLNLFCHLQTDLTGYDFSHLTIWQAYLQDTPLKRVNFAHADLSKSVFATTFSNIITVAFSNDGKTLATGHFDGYFILWDVINTQQLIECQAHIGFTWCVAFSPDDNTLATVGQDETIKLWDVKTGQCLQTLQGHSGGIVCVIFADAGDTLISSGVDSSIRVWDIRSGECNQVLQGHSRRVWSVALSPQGDILASGSEDGTVKLWHLATGACLATLQGHTDWIKSLAFNSSGILASGSLDQTVRLWDINEGVCLGILAGHRNGILAIAFINDHTLASCGIDCTIRLWDITNQQCQKILHHANSVNAIAANPQGTILASGADDFSFRIWDIATGDCLQIFKGRSNWVKSVTWNPQGNLIASGNEDRTVRLWTLNGECRNLYGHTDLIFAVDFAPDGRTVVSASADTTIRLWDVATGGCVRVLRGHIGMVTGVAFSPDGKLLASTSYDNVSRLWDADTGQLLAKFPVHLGMSVAFSPDGTKLAFGGFDYSVTIWDIATGKPYRTITGHHNWVWWIAFSPDGKTLATASCVERIIKLWDIETGECWQTLQGHEQILWAIAFSPDGSILASTSSDNTIKLWDVASGNCLDTIAGHSHWVMCVAFQPQGNLLVAGDGYAAIKLWDLTTKHCINTLKAEQIYEQMNIHGVTGLTAAQKSALLTLGADSITHD</sequence>
<feature type="repeat" description="WD" evidence="3">
    <location>
        <begin position="1085"/>
        <end position="1126"/>
    </location>
</feature>
<feature type="repeat" description="WD" evidence="3">
    <location>
        <begin position="836"/>
        <end position="877"/>
    </location>
</feature>
<dbReference type="PROSITE" id="PS00678">
    <property type="entry name" value="WD_REPEATS_1"/>
    <property type="match status" value="7"/>
</dbReference>
<feature type="repeat" description="WD" evidence="3">
    <location>
        <begin position="918"/>
        <end position="959"/>
    </location>
</feature>
<feature type="repeat" description="WD" evidence="3">
    <location>
        <begin position="1042"/>
        <end position="1084"/>
    </location>
</feature>
<protein>
    <recommendedName>
        <fullName evidence="4">NB-ARC domain-containing protein</fullName>
    </recommendedName>
</protein>
<feature type="repeat" description="WD" evidence="3">
    <location>
        <begin position="960"/>
        <end position="1001"/>
    </location>
</feature>
<dbReference type="InterPro" id="IPR001680">
    <property type="entry name" value="WD40_rpt"/>
</dbReference>
<dbReference type="PRINTS" id="PR00364">
    <property type="entry name" value="DISEASERSIST"/>
</dbReference>
<evidence type="ECO:0000313" key="6">
    <source>
        <dbReference type="Proteomes" id="UP000661112"/>
    </source>
</evidence>
<dbReference type="InterPro" id="IPR015943">
    <property type="entry name" value="WD40/YVTN_repeat-like_dom_sf"/>
</dbReference>
<keyword evidence="1 3" id="KW-0853">WD repeat</keyword>
<dbReference type="InterPro" id="IPR020472">
    <property type="entry name" value="WD40_PAC1"/>
</dbReference>
<feature type="repeat" description="WD" evidence="3">
    <location>
        <begin position="629"/>
        <end position="670"/>
    </location>
</feature>
<reference evidence="5 6" key="1">
    <citation type="journal article" date="2020" name="ISME J.">
        <title>Comparative genomics reveals insights into cyanobacterial evolution and habitat adaptation.</title>
        <authorList>
            <person name="Chen M.Y."/>
            <person name="Teng W.K."/>
            <person name="Zhao L."/>
            <person name="Hu C.X."/>
            <person name="Zhou Y.K."/>
            <person name="Han B.P."/>
            <person name="Song L.R."/>
            <person name="Shu W.S."/>
        </authorList>
    </citation>
    <scope>NUCLEOTIDE SEQUENCE [LARGE SCALE GENOMIC DNA]</scope>
    <source>
        <strain evidence="5 6">FACHB-119</strain>
    </source>
</reference>
<proteinExistence type="predicted"/>
<dbReference type="InterPro" id="IPR011047">
    <property type="entry name" value="Quinoprotein_ADH-like_sf"/>
</dbReference>
<evidence type="ECO:0000259" key="4">
    <source>
        <dbReference type="Pfam" id="PF00931"/>
    </source>
</evidence>
<dbReference type="Gene3D" id="3.40.50.300">
    <property type="entry name" value="P-loop containing nucleotide triphosphate hydrolases"/>
    <property type="match status" value="1"/>
</dbReference>
<evidence type="ECO:0000313" key="5">
    <source>
        <dbReference type="EMBL" id="MBD2503619.1"/>
    </source>
</evidence>
<dbReference type="InterPro" id="IPR002182">
    <property type="entry name" value="NB-ARC"/>
</dbReference>
<dbReference type="Pfam" id="PF00400">
    <property type="entry name" value="WD40"/>
    <property type="match status" value="9"/>
</dbReference>
<dbReference type="PANTHER" id="PTHR19879">
    <property type="entry name" value="TRANSCRIPTION INITIATION FACTOR TFIID"/>
    <property type="match status" value="1"/>
</dbReference>
<feature type="repeat" description="WD" evidence="3">
    <location>
        <begin position="878"/>
        <end position="912"/>
    </location>
</feature>
<dbReference type="Gene3D" id="2.130.10.10">
    <property type="entry name" value="YVTN repeat-like/Quinoprotein amine dehydrogenase"/>
    <property type="match status" value="6"/>
</dbReference>
<feature type="repeat" description="WD" evidence="3">
    <location>
        <begin position="755"/>
        <end position="795"/>
    </location>
</feature>
<dbReference type="PROSITE" id="PS50294">
    <property type="entry name" value="WD_REPEATS_REGION"/>
    <property type="match status" value="11"/>
</dbReference>